<dbReference type="AlphaFoldDB" id="A0AAV9M7I1"/>
<dbReference type="PANTHER" id="PTHR33022">
    <property type="entry name" value="DUF1985 DOMAIN-CONTAINING PROTEIN"/>
    <property type="match status" value="1"/>
</dbReference>
<dbReference type="PANTHER" id="PTHR33022:SF20">
    <property type="entry name" value="UBIQUITIN-LIKE PROTEASE FAMILY PROFILE DOMAIN-CONTAINING PROTEIN"/>
    <property type="match status" value="1"/>
</dbReference>
<protein>
    <submittedName>
        <fullName evidence="2">Uncharacterized protein</fullName>
    </submittedName>
</protein>
<keyword evidence="3" id="KW-1185">Reference proteome</keyword>
<organism evidence="2 3">
    <name type="scientific">Solanum pinnatisectum</name>
    <name type="common">tansyleaf nightshade</name>
    <dbReference type="NCBI Taxonomy" id="50273"/>
    <lineage>
        <taxon>Eukaryota</taxon>
        <taxon>Viridiplantae</taxon>
        <taxon>Streptophyta</taxon>
        <taxon>Embryophyta</taxon>
        <taxon>Tracheophyta</taxon>
        <taxon>Spermatophyta</taxon>
        <taxon>Magnoliopsida</taxon>
        <taxon>eudicotyledons</taxon>
        <taxon>Gunneridae</taxon>
        <taxon>Pentapetalae</taxon>
        <taxon>asterids</taxon>
        <taxon>lamiids</taxon>
        <taxon>Solanales</taxon>
        <taxon>Solanaceae</taxon>
        <taxon>Solanoideae</taxon>
        <taxon>Solaneae</taxon>
        <taxon>Solanum</taxon>
    </lineage>
</organism>
<proteinExistence type="predicted"/>
<name>A0AAV9M7I1_9SOLN</name>
<gene>
    <name evidence="2" type="ORF">R3W88_008047</name>
</gene>
<reference evidence="2 3" key="1">
    <citation type="submission" date="2023-10" db="EMBL/GenBank/DDBJ databases">
        <title>Genome-Wide Identification Analysis in wild type Solanum Pinnatisectum Reveals Some Genes Defensing Phytophthora Infestans.</title>
        <authorList>
            <person name="Sun C."/>
        </authorList>
    </citation>
    <scope>NUCLEOTIDE SEQUENCE [LARGE SCALE GENOMIC DNA]</scope>
    <source>
        <strain evidence="2">LQN</strain>
        <tissue evidence="2">Leaf</tissue>
    </source>
</reference>
<dbReference type="EMBL" id="JAWPEI010000002">
    <property type="protein sequence ID" value="KAK4733786.1"/>
    <property type="molecule type" value="Genomic_DNA"/>
</dbReference>
<evidence type="ECO:0000313" key="2">
    <source>
        <dbReference type="EMBL" id="KAK4733786.1"/>
    </source>
</evidence>
<feature type="region of interest" description="Disordered" evidence="1">
    <location>
        <begin position="76"/>
        <end position="98"/>
    </location>
</feature>
<dbReference type="Proteomes" id="UP001311915">
    <property type="component" value="Unassembled WGS sequence"/>
</dbReference>
<evidence type="ECO:0000313" key="3">
    <source>
        <dbReference type="Proteomes" id="UP001311915"/>
    </source>
</evidence>
<evidence type="ECO:0000256" key="1">
    <source>
        <dbReference type="SAM" id="MobiDB-lite"/>
    </source>
</evidence>
<sequence length="98" mass="11532">MYLVKSNFYRKKGLDISIHPRYQAHTKYDSFEIVYFLSEGKYIPSTINPEEVHIRYASLLWNYDIQNLQAGAVTDNEAPLKPVRNHTKSNSRERITIQ</sequence>
<comment type="caution">
    <text evidence="2">The sequence shown here is derived from an EMBL/GenBank/DDBJ whole genome shotgun (WGS) entry which is preliminary data.</text>
</comment>
<accession>A0AAV9M7I1</accession>